<accession>A0A0C3NUH7</accession>
<comment type="caution">
    <text evidence="4">Lacks conserved residue(s) required for the propagation of feature annotation.</text>
</comment>
<gene>
    <name evidence="6" type="ORF">PHLGIDRAFT_355635</name>
</gene>
<keyword evidence="2" id="KW-0378">Hydrolase</keyword>
<evidence type="ECO:0000259" key="5">
    <source>
        <dbReference type="Pfam" id="PF00082"/>
    </source>
</evidence>
<dbReference type="Proteomes" id="UP000053257">
    <property type="component" value="Unassembled WGS sequence"/>
</dbReference>
<proteinExistence type="inferred from homology"/>
<keyword evidence="1" id="KW-0645">Protease</keyword>
<dbReference type="EMBL" id="KN840472">
    <property type="protein sequence ID" value="KIP08984.1"/>
    <property type="molecule type" value="Genomic_DNA"/>
</dbReference>
<name>A0A0C3NUH7_PHLG1</name>
<sequence>MLTQPQCVDVTAPSYYLPHADIGSREDYAYKAGTSQSAPLVTGVIAALVTAGQPGHDMSPHQLRDLLLKDRVHGGYTYGGIMELPANTPDRIISAPILSTVPQ</sequence>
<dbReference type="OrthoDB" id="19448at2759"/>
<evidence type="ECO:0000313" key="6">
    <source>
        <dbReference type="EMBL" id="KIP08984.1"/>
    </source>
</evidence>
<comment type="similarity">
    <text evidence="4">Belongs to the peptidase S8 family.</text>
</comment>
<dbReference type="HOGENOM" id="CLU_2264701_0_0_1"/>
<evidence type="ECO:0000256" key="4">
    <source>
        <dbReference type="PROSITE-ProRule" id="PRU01240"/>
    </source>
</evidence>
<organism evidence="6 7">
    <name type="scientific">Phlebiopsis gigantea (strain 11061_1 CR5-6)</name>
    <name type="common">White-rot fungus</name>
    <name type="synonym">Peniophora gigantea</name>
    <dbReference type="NCBI Taxonomy" id="745531"/>
    <lineage>
        <taxon>Eukaryota</taxon>
        <taxon>Fungi</taxon>
        <taxon>Dikarya</taxon>
        <taxon>Basidiomycota</taxon>
        <taxon>Agaricomycotina</taxon>
        <taxon>Agaricomycetes</taxon>
        <taxon>Polyporales</taxon>
        <taxon>Phanerochaetaceae</taxon>
        <taxon>Phlebiopsis</taxon>
    </lineage>
</organism>
<evidence type="ECO:0000313" key="7">
    <source>
        <dbReference type="Proteomes" id="UP000053257"/>
    </source>
</evidence>
<keyword evidence="3" id="KW-0720">Serine protease</keyword>
<dbReference type="AlphaFoldDB" id="A0A0C3NUH7"/>
<dbReference type="SUPFAM" id="SSF52743">
    <property type="entry name" value="Subtilisin-like"/>
    <property type="match status" value="1"/>
</dbReference>
<dbReference type="PROSITE" id="PS00138">
    <property type="entry name" value="SUBTILASE_SER"/>
    <property type="match status" value="1"/>
</dbReference>
<evidence type="ECO:0000256" key="3">
    <source>
        <dbReference type="ARBA" id="ARBA00022825"/>
    </source>
</evidence>
<evidence type="ECO:0000256" key="2">
    <source>
        <dbReference type="ARBA" id="ARBA00022801"/>
    </source>
</evidence>
<dbReference type="GO" id="GO:0004252">
    <property type="term" value="F:serine-type endopeptidase activity"/>
    <property type="evidence" value="ECO:0007669"/>
    <property type="project" value="InterPro"/>
</dbReference>
<dbReference type="GO" id="GO:0006508">
    <property type="term" value="P:proteolysis"/>
    <property type="evidence" value="ECO:0007669"/>
    <property type="project" value="UniProtKB-KW"/>
</dbReference>
<feature type="domain" description="Peptidase S8/S53" evidence="5">
    <location>
        <begin position="23"/>
        <end position="69"/>
    </location>
</feature>
<dbReference type="PROSITE" id="PS51892">
    <property type="entry name" value="SUBTILASE"/>
    <property type="match status" value="1"/>
</dbReference>
<dbReference type="InterPro" id="IPR000209">
    <property type="entry name" value="Peptidase_S8/S53_dom"/>
</dbReference>
<evidence type="ECO:0000256" key="1">
    <source>
        <dbReference type="ARBA" id="ARBA00022670"/>
    </source>
</evidence>
<keyword evidence="7" id="KW-1185">Reference proteome</keyword>
<dbReference type="Gene3D" id="3.40.50.200">
    <property type="entry name" value="Peptidase S8/S53 domain"/>
    <property type="match status" value="1"/>
</dbReference>
<dbReference type="InterPro" id="IPR023828">
    <property type="entry name" value="Peptidase_S8_Ser-AS"/>
</dbReference>
<dbReference type="Pfam" id="PF00082">
    <property type="entry name" value="Peptidase_S8"/>
    <property type="match status" value="1"/>
</dbReference>
<protein>
    <recommendedName>
        <fullName evidence="5">Peptidase S8/S53 domain-containing protein</fullName>
    </recommendedName>
</protein>
<reference evidence="6 7" key="1">
    <citation type="journal article" date="2014" name="PLoS Genet.">
        <title>Analysis of the Phlebiopsis gigantea genome, transcriptome and secretome provides insight into its pioneer colonization strategies of wood.</title>
        <authorList>
            <person name="Hori C."/>
            <person name="Ishida T."/>
            <person name="Igarashi K."/>
            <person name="Samejima M."/>
            <person name="Suzuki H."/>
            <person name="Master E."/>
            <person name="Ferreira P."/>
            <person name="Ruiz-Duenas F.J."/>
            <person name="Held B."/>
            <person name="Canessa P."/>
            <person name="Larrondo L.F."/>
            <person name="Schmoll M."/>
            <person name="Druzhinina I.S."/>
            <person name="Kubicek C.P."/>
            <person name="Gaskell J.A."/>
            <person name="Kersten P."/>
            <person name="St John F."/>
            <person name="Glasner J."/>
            <person name="Sabat G."/>
            <person name="Splinter BonDurant S."/>
            <person name="Syed K."/>
            <person name="Yadav J."/>
            <person name="Mgbeahuruike A.C."/>
            <person name="Kovalchuk A."/>
            <person name="Asiegbu F.O."/>
            <person name="Lackner G."/>
            <person name="Hoffmeister D."/>
            <person name="Rencoret J."/>
            <person name="Gutierrez A."/>
            <person name="Sun H."/>
            <person name="Lindquist E."/>
            <person name="Barry K."/>
            <person name="Riley R."/>
            <person name="Grigoriev I.V."/>
            <person name="Henrissat B."/>
            <person name="Kues U."/>
            <person name="Berka R.M."/>
            <person name="Martinez A.T."/>
            <person name="Covert S.F."/>
            <person name="Blanchette R.A."/>
            <person name="Cullen D."/>
        </authorList>
    </citation>
    <scope>NUCLEOTIDE SEQUENCE [LARGE SCALE GENOMIC DNA]</scope>
    <source>
        <strain evidence="6 7">11061_1 CR5-6</strain>
    </source>
</reference>
<dbReference type="InterPro" id="IPR036852">
    <property type="entry name" value="Peptidase_S8/S53_dom_sf"/>
</dbReference>